<evidence type="ECO:0000313" key="2">
    <source>
        <dbReference type="Proteomes" id="UP001372834"/>
    </source>
</evidence>
<comment type="caution">
    <text evidence="1">The sequence shown here is derived from an EMBL/GenBank/DDBJ whole genome shotgun (WGS) entry which is preliminary data.</text>
</comment>
<evidence type="ECO:0000313" key="1">
    <source>
        <dbReference type="EMBL" id="KAK6640088.1"/>
    </source>
</evidence>
<accession>A0AAN8PNC7</accession>
<dbReference type="AlphaFoldDB" id="A0AAN8PNC7"/>
<dbReference type="Proteomes" id="UP001372834">
    <property type="component" value="Unassembled WGS sequence"/>
</dbReference>
<dbReference type="EMBL" id="JAWJWE010000003">
    <property type="protein sequence ID" value="KAK6640088.1"/>
    <property type="molecule type" value="Genomic_DNA"/>
</dbReference>
<sequence>MTTDGDGDDIIVSMPVSMSVPMPVPMFMVKPMTMSFGQRCGYSFLTILLCRDSMAECKQQQKPKDRDRKRKFLLAKKRFSCRKIENRLMRSSIISHQNPVSTQIVFFSDIP</sequence>
<gene>
    <name evidence="1" type="ORF">RUM43_008365</name>
</gene>
<reference evidence="1 2" key="1">
    <citation type="submission" date="2023-10" db="EMBL/GenBank/DDBJ databases">
        <title>Genomes of two closely related lineages of the louse Polyplax serrata with different host specificities.</title>
        <authorList>
            <person name="Martinu J."/>
            <person name="Tarabai H."/>
            <person name="Stefka J."/>
            <person name="Hypsa V."/>
        </authorList>
    </citation>
    <scope>NUCLEOTIDE SEQUENCE [LARGE SCALE GENOMIC DNA]</scope>
    <source>
        <strain evidence="1">HR10_N</strain>
    </source>
</reference>
<organism evidence="1 2">
    <name type="scientific">Polyplax serrata</name>
    <name type="common">Common mouse louse</name>
    <dbReference type="NCBI Taxonomy" id="468196"/>
    <lineage>
        <taxon>Eukaryota</taxon>
        <taxon>Metazoa</taxon>
        <taxon>Ecdysozoa</taxon>
        <taxon>Arthropoda</taxon>
        <taxon>Hexapoda</taxon>
        <taxon>Insecta</taxon>
        <taxon>Pterygota</taxon>
        <taxon>Neoptera</taxon>
        <taxon>Paraneoptera</taxon>
        <taxon>Psocodea</taxon>
        <taxon>Troctomorpha</taxon>
        <taxon>Phthiraptera</taxon>
        <taxon>Anoplura</taxon>
        <taxon>Polyplacidae</taxon>
        <taxon>Polyplax</taxon>
    </lineage>
</organism>
<name>A0AAN8PNC7_POLSC</name>
<protein>
    <submittedName>
        <fullName evidence="1">Uncharacterized protein</fullName>
    </submittedName>
</protein>
<proteinExistence type="predicted"/>